<evidence type="ECO:0000256" key="7">
    <source>
        <dbReference type="ARBA" id="ARBA00023136"/>
    </source>
</evidence>
<dbReference type="Gene3D" id="1.20.1530.20">
    <property type="match status" value="1"/>
</dbReference>
<keyword evidence="3" id="KW-0813">Transport</keyword>
<dbReference type="GO" id="GO:0055085">
    <property type="term" value="P:transmembrane transport"/>
    <property type="evidence" value="ECO:0007669"/>
    <property type="project" value="InterPro"/>
</dbReference>
<evidence type="ECO:0000313" key="9">
    <source>
        <dbReference type="EMBL" id="UGS39257.1"/>
    </source>
</evidence>
<dbReference type="PANTHER" id="PTHR36838:SF3">
    <property type="entry name" value="TRANSPORTER AUXIN EFFLUX CARRIER EC FAMILY"/>
    <property type="match status" value="1"/>
</dbReference>
<feature type="transmembrane region" description="Helical" evidence="8">
    <location>
        <begin position="93"/>
        <end position="118"/>
    </location>
</feature>
<dbReference type="RefSeq" id="WP_259313262.1">
    <property type="nucleotide sequence ID" value="NZ_CP087164.1"/>
</dbReference>
<keyword evidence="6 8" id="KW-1133">Transmembrane helix</keyword>
<keyword evidence="10" id="KW-1185">Reference proteome</keyword>
<evidence type="ECO:0008006" key="11">
    <source>
        <dbReference type="Google" id="ProtNLM"/>
    </source>
</evidence>
<dbReference type="InterPro" id="IPR038770">
    <property type="entry name" value="Na+/solute_symporter_sf"/>
</dbReference>
<dbReference type="AlphaFoldDB" id="A0A9E6Y2T9"/>
<dbReference type="GO" id="GO:0005886">
    <property type="term" value="C:plasma membrane"/>
    <property type="evidence" value="ECO:0007669"/>
    <property type="project" value="UniProtKB-SubCell"/>
</dbReference>
<keyword evidence="5 8" id="KW-0812">Transmembrane</keyword>
<feature type="transmembrane region" description="Helical" evidence="8">
    <location>
        <begin position="35"/>
        <end position="54"/>
    </location>
</feature>
<accession>A0A9E6Y2T9</accession>
<dbReference type="Pfam" id="PF03547">
    <property type="entry name" value="Mem_trans"/>
    <property type="match status" value="1"/>
</dbReference>
<feature type="transmembrane region" description="Helical" evidence="8">
    <location>
        <begin position="285"/>
        <end position="305"/>
    </location>
</feature>
<evidence type="ECO:0000256" key="2">
    <source>
        <dbReference type="ARBA" id="ARBA00010145"/>
    </source>
</evidence>
<dbReference type="EMBL" id="CP087164">
    <property type="protein sequence ID" value="UGS39257.1"/>
    <property type="molecule type" value="Genomic_DNA"/>
</dbReference>
<dbReference type="Proteomes" id="UP001162834">
    <property type="component" value="Chromosome"/>
</dbReference>
<organism evidence="9 10">
    <name type="scientific">Capillimicrobium parvum</name>
    <dbReference type="NCBI Taxonomy" id="2884022"/>
    <lineage>
        <taxon>Bacteria</taxon>
        <taxon>Bacillati</taxon>
        <taxon>Actinomycetota</taxon>
        <taxon>Thermoleophilia</taxon>
        <taxon>Solirubrobacterales</taxon>
        <taxon>Capillimicrobiaceae</taxon>
        <taxon>Capillimicrobium</taxon>
    </lineage>
</organism>
<feature type="transmembrane region" description="Helical" evidence="8">
    <location>
        <begin position="224"/>
        <end position="251"/>
    </location>
</feature>
<evidence type="ECO:0000256" key="5">
    <source>
        <dbReference type="ARBA" id="ARBA00022692"/>
    </source>
</evidence>
<keyword evidence="4" id="KW-1003">Cell membrane</keyword>
<proteinExistence type="inferred from homology"/>
<dbReference type="PANTHER" id="PTHR36838">
    <property type="entry name" value="AUXIN EFFLUX CARRIER FAMILY PROTEIN"/>
    <property type="match status" value="1"/>
</dbReference>
<feature type="transmembrane region" description="Helical" evidence="8">
    <location>
        <begin position="193"/>
        <end position="212"/>
    </location>
</feature>
<dbReference type="KEGG" id="sbae:DSM104329_05690"/>
<sequence length="306" mass="31065">MTFLVAAVIAVSLAAGLLAEPRLPHRGRPVARAIAWVQFYVTLPFITFFVMVRFEPTGGSGLGLLAGYVELAIVGLIAWAIGRCVLHLSGPSLGALIVVCFMGNTGLVGTPLAGAIFGSDAIEPAIAFDALVSGPMFYVASVSIGAAFGSAIAPSARARVRALARNPPLIAVICGLVAPDALAPDVLVDAAHVLVYALVPFAFFMVGLTLGGEAEEGVLRFPPALTAPVAVAIGLRLVVAPLLMLALAALVGGVPDAYLLQAATPAAVSSVVVAHAFGLDLKLTASAVAWTTMIVVVAGMIVPSVL</sequence>
<name>A0A9E6Y2T9_9ACTN</name>
<evidence type="ECO:0000256" key="1">
    <source>
        <dbReference type="ARBA" id="ARBA00004651"/>
    </source>
</evidence>
<keyword evidence="7 8" id="KW-0472">Membrane</keyword>
<dbReference type="InterPro" id="IPR004776">
    <property type="entry name" value="Mem_transp_PIN-like"/>
</dbReference>
<feature type="transmembrane region" description="Helical" evidence="8">
    <location>
        <begin position="61"/>
        <end position="81"/>
    </location>
</feature>
<evidence type="ECO:0000256" key="8">
    <source>
        <dbReference type="SAM" id="Phobius"/>
    </source>
</evidence>
<evidence type="ECO:0000256" key="3">
    <source>
        <dbReference type="ARBA" id="ARBA00022448"/>
    </source>
</evidence>
<reference evidence="9" key="1">
    <citation type="journal article" date="2022" name="Int. J. Syst. Evol. Microbiol.">
        <title>Pseudomonas aegrilactucae sp. nov. and Pseudomonas morbosilactucae sp. nov., pathogens causing bacterial rot of lettuce in Japan.</title>
        <authorList>
            <person name="Sawada H."/>
            <person name="Fujikawa T."/>
            <person name="Satou M."/>
        </authorList>
    </citation>
    <scope>NUCLEOTIDE SEQUENCE</scope>
    <source>
        <strain evidence="9">0166_1</strain>
    </source>
</reference>
<feature type="transmembrane region" description="Helical" evidence="8">
    <location>
        <begin position="130"/>
        <end position="153"/>
    </location>
</feature>
<gene>
    <name evidence="9" type="ORF">DSM104329_05690</name>
</gene>
<comment type="similarity">
    <text evidence="2">Belongs to the auxin efflux carrier (TC 2.A.69) family.</text>
</comment>
<feature type="transmembrane region" description="Helical" evidence="8">
    <location>
        <begin position="257"/>
        <end position="278"/>
    </location>
</feature>
<evidence type="ECO:0000256" key="4">
    <source>
        <dbReference type="ARBA" id="ARBA00022475"/>
    </source>
</evidence>
<evidence type="ECO:0000256" key="6">
    <source>
        <dbReference type="ARBA" id="ARBA00022989"/>
    </source>
</evidence>
<protein>
    <recommendedName>
        <fullName evidence="11">Transporter</fullName>
    </recommendedName>
</protein>
<comment type="subcellular location">
    <subcellularLocation>
        <location evidence="1">Cell membrane</location>
        <topology evidence="1">Multi-pass membrane protein</topology>
    </subcellularLocation>
</comment>
<evidence type="ECO:0000313" key="10">
    <source>
        <dbReference type="Proteomes" id="UP001162834"/>
    </source>
</evidence>